<dbReference type="Pfam" id="PF13472">
    <property type="entry name" value="Lipase_GDSL_2"/>
    <property type="match status" value="1"/>
</dbReference>
<feature type="signal peptide" evidence="1">
    <location>
        <begin position="1"/>
        <end position="24"/>
    </location>
</feature>
<dbReference type="Gene3D" id="3.40.50.1110">
    <property type="entry name" value="SGNH hydrolase"/>
    <property type="match status" value="1"/>
</dbReference>
<dbReference type="InterPro" id="IPR013830">
    <property type="entry name" value="SGNH_hydro"/>
</dbReference>
<dbReference type="InterPro" id="IPR036514">
    <property type="entry name" value="SGNH_hydro_sf"/>
</dbReference>
<name>A0A7S4UA24_9DINO</name>
<dbReference type="EMBL" id="HBNR01002030">
    <property type="protein sequence ID" value="CAE4561813.1"/>
    <property type="molecule type" value="Transcribed_RNA"/>
</dbReference>
<evidence type="ECO:0000313" key="3">
    <source>
        <dbReference type="EMBL" id="CAE4561813.1"/>
    </source>
</evidence>
<accession>A0A7S4UA24</accession>
<organism evidence="3">
    <name type="scientific">Alexandrium monilatum</name>
    <dbReference type="NCBI Taxonomy" id="311494"/>
    <lineage>
        <taxon>Eukaryota</taxon>
        <taxon>Sar</taxon>
        <taxon>Alveolata</taxon>
        <taxon>Dinophyceae</taxon>
        <taxon>Gonyaulacales</taxon>
        <taxon>Pyrocystaceae</taxon>
        <taxon>Alexandrium</taxon>
    </lineage>
</organism>
<keyword evidence="1" id="KW-0732">Signal</keyword>
<feature type="chain" id="PRO_5031069452" description="SGNH hydrolase-type esterase domain-containing protein" evidence="1">
    <location>
        <begin position="25"/>
        <end position="418"/>
    </location>
</feature>
<reference evidence="3" key="1">
    <citation type="submission" date="2021-01" db="EMBL/GenBank/DDBJ databases">
        <authorList>
            <person name="Corre E."/>
            <person name="Pelletier E."/>
            <person name="Niang G."/>
            <person name="Scheremetjew M."/>
            <person name="Finn R."/>
            <person name="Kale V."/>
            <person name="Holt S."/>
            <person name="Cochrane G."/>
            <person name="Meng A."/>
            <person name="Brown T."/>
            <person name="Cohen L."/>
        </authorList>
    </citation>
    <scope>NUCLEOTIDE SEQUENCE</scope>
    <source>
        <strain evidence="3">CCMP3105</strain>
    </source>
</reference>
<proteinExistence type="predicted"/>
<gene>
    <name evidence="3" type="ORF">AMON00008_LOCUS1432</name>
</gene>
<feature type="domain" description="SGNH hydrolase-type esterase" evidence="2">
    <location>
        <begin position="198"/>
        <end position="366"/>
    </location>
</feature>
<dbReference type="SUPFAM" id="SSF52266">
    <property type="entry name" value="SGNH hydrolase"/>
    <property type="match status" value="1"/>
</dbReference>
<dbReference type="InterPro" id="IPR052762">
    <property type="entry name" value="PCW_deacetylase/CE"/>
</dbReference>
<dbReference type="PANTHER" id="PTHR37834:SF2">
    <property type="entry name" value="ESTERASE, SGNH HYDROLASE-TYPE"/>
    <property type="match status" value="1"/>
</dbReference>
<sequence>MARALRGGMRSLLIAVLCAAGCRGESEEAPLLQMASRPGAGSGPPRSRLSACHKHVQVIGRHQRQREGGSCSGVAFDFSGVEVRARFANTSWATVEMSQAYSDPEYYIANFFNVYVDSQLHSSFDTSSWNRTGGSWRVKLFSGLDPSVTHEVAIFKNTEPQFNSKYVVPNYVTVHAFTGSSGMTLAQPSKPPRWKVEFLGDSITAGYCNSAQPCSTSSDCTPANQHFNESWPALICSALGAECHVEAWSGYGMAENCCGGKTLMSSVWLRTLGSLQALDLMLPHQTPPENLWDFRRWVPDAVVINLGTNDAVSWPHVIPAYNMTYLALLTVAARAYGPSTHFFLACGPMTSKYCPQVDWVMEKARAQVPGLKISFLNQRYYLNGSYGPACGYHPSVRVDLAMAKGAVPVIRRALRRKS</sequence>
<evidence type="ECO:0000256" key="1">
    <source>
        <dbReference type="SAM" id="SignalP"/>
    </source>
</evidence>
<dbReference type="PANTHER" id="PTHR37834">
    <property type="entry name" value="GDSL-LIKE LIPASE/ACYLHYDROLASE DOMAIN PROTEIN (AFU_ORTHOLOGUE AFUA_2G00620)"/>
    <property type="match status" value="1"/>
</dbReference>
<dbReference type="Gene3D" id="2.60.120.260">
    <property type="entry name" value="Galactose-binding domain-like"/>
    <property type="match status" value="1"/>
</dbReference>
<protein>
    <recommendedName>
        <fullName evidence="2">SGNH hydrolase-type esterase domain-containing protein</fullName>
    </recommendedName>
</protein>
<evidence type="ECO:0000259" key="2">
    <source>
        <dbReference type="Pfam" id="PF13472"/>
    </source>
</evidence>
<dbReference type="AlphaFoldDB" id="A0A7S4UA24"/>